<keyword evidence="3" id="KW-0285">Flavoprotein</keyword>
<dbReference type="InterPro" id="IPR013786">
    <property type="entry name" value="AcylCoA_DH/ox_N"/>
</dbReference>
<comment type="similarity">
    <text evidence="2">Belongs to the acyl-CoA dehydrogenase family.</text>
</comment>
<gene>
    <name evidence="7" type="ORF">CFP75_38380</name>
</gene>
<evidence type="ECO:0000256" key="2">
    <source>
        <dbReference type="ARBA" id="ARBA00009347"/>
    </source>
</evidence>
<dbReference type="AlphaFoldDB" id="A0A229RA43"/>
<reference evidence="7 8" key="1">
    <citation type="submission" date="2017-07" db="EMBL/GenBank/DDBJ databases">
        <title>Amycolatopsis alba DSM 44262 Genome sequencing and assembly.</title>
        <authorList>
            <person name="Kaur N."/>
            <person name="Mayilraj S."/>
        </authorList>
    </citation>
    <scope>NUCLEOTIDE SEQUENCE [LARGE SCALE GENOMIC DNA]</scope>
    <source>
        <strain evidence="7 8">DSM 44262</strain>
    </source>
</reference>
<sequence length="375" mass="39743">MTTGHPFAPPAHEQHWVTAASELAREFAKSAAERDRTAELPIENLRALHDSGIDAAFVPVALGGEGLSYRSYGAIVRTLSAACPSTACIWVMHIGAAVGLVEMSTPDTARFWADELVDGARFANALSEPASGNLFLQPLQHAEPAEGGHRLSGAKRFSSGCEVADHFLINALVDGQPAFFGLDLDPTTMTFVPIWDTMGLRASRSQLIEFAGTLLPEDRRCPPSTGPRPNHIGAGLAFLSLGIADAALAALTAHARDRAIPTTGEPLASMQWVRFAVGDIASRLEAAAMYAQHMTWLADQNDTGFLPATMHAKLQANTIARDAADLGVRIGGGSGYTRGDIERAFRDAPAGWLMAYSGEICQDTIGASVLSPTTP</sequence>
<dbReference type="PIRSF" id="PIRSF016578">
    <property type="entry name" value="HsaA"/>
    <property type="match status" value="1"/>
</dbReference>
<accession>A0A229RA43</accession>
<dbReference type="Gene3D" id="2.40.110.10">
    <property type="entry name" value="Butyryl-CoA Dehydrogenase, subunit A, domain 2"/>
    <property type="match status" value="1"/>
</dbReference>
<dbReference type="InterPro" id="IPR037069">
    <property type="entry name" value="AcylCoA_DH/ox_N_sf"/>
</dbReference>
<organism evidence="7 8">
    <name type="scientific">Amycolatopsis alba DSM 44262</name>
    <dbReference type="NCBI Taxonomy" id="1125972"/>
    <lineage>
        <taxon>Bacteria</taxon>
        <taxon>Bacillati</taxon>
        <taxon>Actinomycetota</taxon>
        <taxon>Actinomycetes</taxon>
        <taxon>Pseudonocardiales</taxon>
        <taxon>Pseudonocardiaceae</taxon>
        <taxon>Amycolatopsis</taxon>
    </lineage>
</organism>
<dbReference type="PANTHER" id="PTHR43884">
    <property type="entry name" value="ACYL-COA DEHYDROGENASE"/>
    <property type="match status" value="1"/>
</dbReference>
<evidence type="ECO:0000313" key="7">
    <source>
        <dbReference type="EMBL" id="OXM43445.1"/>
    </source>
</evidence>
<proteinExistence type="inferred from homology"/>
<evidence type="ECO:0000256" key="3">
    <source>
        <dbReference type="ARBA" id="ARBA00022630"/>
    </source>
</evidence>
<dbReference type="SUPFAM" id="SSF56645">
    <property type="entry name" value="Acyl-CoA dehydrogenase NM domain-like"/>
    <property type="match status" value="1"/>
</dbReference>
<dbReference type="RefSeq" id="WP_020636281.1">
    <property type="nucleotide sequence ID" value="NZ_KB913032.1"/>
</dbReference>
<dbReference type="SUPFAM" id="SSF47203">
    <property type="entry name" value="Acyl-CoA dehydrogenase C-terminal domain-like"/>
    <property type="match status" value="1"/>
</dbReference>
<evidence type="ECO:0000259" key="6">
    <source>
        <dbReference type="Pfam" id="PF02771"/>
    </source>
</evidence>
<dbReference type="Proteomes" id="UP000215563">
    <property type="component" value="Unassembled WGS sequence"/>
</dbReference>
<name>A0A229RA43_AMYAL</name>
<dbReference type="GO" id="GO:0003995">
    <property type="term" value="F:acyl-CoA dehydrogenase activity"/>
    <property type="evidence" value="ECO:0007669"/>
    <property type="project" value="TreeGrafter"/>
</dbReference>
<dbReference type="GO" id="GO:0050660">
    <property type="term" value="F:flavin adenine dinucleotide binding"/>
    <property type="evidence" value="ECO:0007669"/>
    <property type="project" value="InterPro"/>
</dbReference>
<dbReference type="OrthoDB" id="2986495at2"/>
<keyword evidence="8" id="KW-1185">Reference proteome</keyword>
<dbReference type="Gene3D" id="1.20.140.10">
    <property type="entry name" value="Butyryl-CoA Dehydrogenase, subunit A, domain 3"/>
    <property type="match status" value="1"/>
</dbReference>
<feature type="domain" description="Acyl-CoA dehydrogenase/oxidase C-terminal" evidence="5">
    <location>
        <begin position="235"/>
        <end position="368"/>
    </location>
</feature>
<dbReference type="Pfam" id="PF02771">
    <property type="entry name" value="Acyl-CoA_dh_N"/>
    <property type="match status" value="1"/>
</dbReference>
<dbReference type="InterPro" id="IPR009075">
    <property type="entry name" value="AcylCo_DH/oxidase_C"/>
</dbReference>
<dbReference type="PANTHER" id="PTHR43884:SF12">
    <property type="entry name" value="ISOVALERYL-COA DEHYDROGENASE, MITOCHONDRIAL-RELATED"/>
    <property type="match status" value="1"/>
</dbReference>
<keyword evidence="4" id="KW-0274">FAD</keyword>
<evidence type="ECO:0000256" key="4">
    <source>
        <dbReference type="ARBA" id="ARBA00022827"/>
    </source>
</evidence>
<protein>
    <submittedName>
        <fullName evidence="7">Acyl-CoA dehydrogenase</fullName>
    </submittedName>
</protein>
<dbReference type="EMBL" id="NMQU01000148">
    <property type="protein sequence ID" value="OXM43445.1"/>
    <property type="molecule type" value="Genomic_DNA"/>
</dbReference>
<dbReference type="Pfam" id="PF00441">
    <property type="entry name" value="Acyl-CoA_dh_1"/>
    <property type="match status" value="1"/>
</dbReference>
<dbReference type="InterPro" id="IPR009100">
    <property type="entry name" value="AcylCoA_DH/oxidase_NM_dom_sf"/>
</dbReference>
<evidence type="ECO:0000259" key="5">
    <source>
        <dbReference type="Pfam" id="PF00441"/>
    </source>
</evidence>
<dbReference type="InterPro" id="IPR036250">
    <property type="entry name" value="AcylCo_DH-like_C"/>
</dbReference>
<evidence type="ECO:0000313" key="8">
    <source>
        <dbReference type="Proteomes" id="UP000215563"/>
    </source>
</evidence>
<comment type="cofactor">
    <cofactor evidence="1">
        <name>FAD</name>
        <dbReference type="ChEBI" id="CHEBI:57692"/>
    </cofactor>
</comment>
<feature type="domain" description="Acyl-CoA dehydrogenase/oxidase N-terminal" evidence="6">
    <location>
        <begin position="15"/>
        <end position="119"/>
    </location>
</feature>
<evidence type="ECO:0000256" key="1">
    <source>
        <dbReference type="ARBA" id="ARBA00001974"/>
    </source>
</evidence>
<comment type="caution">
    <text evidence="7">The sequence shown here is derived from an EMBL/GenBank/DDBJ whole genome shotgun (WGS) entry which is preliminary data.</text>
</comment>
<dbReference type="Gene3D" id="1.10.540.10">
    <property type="entry name" value="Acyl-CoA dehydrogenase/oxidase, N-terminal domain"/>
    <property type="match status" value="1"/>
</dbReference>
<dbReference type="InterPro" id="IPR046373">
    <property type="entry name" value="Acyl-CoA_Oxase/DH_mid-dom_sf"/>
</dbReference>